<dbReference type="Gene3D" id="1.10.1380.10">
    <property type="entry name" value="Neutral endopeptidase , domain2"/>
    <property type="match status" value="1"/>
</dbReference>
<dbReference type="InterPro" id="IPR018497">
    <property type="entry name" value="Peptidase_M13_C"/>
</dbReference>
<comment type="similarity">
    <text evidence="2">Belongs to the peptidase M13 family.</text>
</comment>
<dbReference type="GO" id="GO:0046872">
    <property type="term" value="F:metal ion binding"/>
    <property type="evidence" value="ECO:0007669"/>
    <property type="project" value="UniProtKB-KW"/>
</dbReference>
<dbReference type="SUPFAM" id="SSF55486">
    <property type="entry name" value="Metalloproteases ('zincins'), catalytic domain"/>
    <property type="match status" value="1"/>
</dbReference>
<dbReference type="GO" id="GO:0016485">
    <property type="term" value="P:protein processing"/>
    <property type="evidence" value="ECO:0007669"/>
    <property type="project" value="TreeGrafter"/>
</dbReference>
<feature type="domain" description="Peptidase M13 N-terminal" evidence="9">
    <location>
        <begin position="48"/>
        <end position="428"/>
    </location>
</feature>
<keyword evidence="5" id="KW-0378">Hydrolase</keyword>
<dbReference type="InterPro" id="IPR042089">
    <property type="entry name" value="Peptidase_M13_dom_2"/>
</dbReference>
<dbReference type="PROSITE" id="PS51885">
    <property type="entry name" value="NEPRILYSIN"/>
    <property type="match status" value="1"/>
</dbReference>
<organism evidence="10 11">
    <name type="scientific">Gillisia mitskevichiae</name>
    <dbReference type="NCBI Taxonomy" id="270921"/>
    <lineage>
        <taxon>Bacteria</taxon>
        <taxon>Pseudomonadati</taxon>
        <taxon>Bacteroidota</taxon>
        <taxon>Flavobacteriia</taxon>
        <taxon>Flavobacteriales</taxon>
        <taxon>Flavobacteriaceae</taxon>
        <taxon>Gillisia</taxon>
    </lineage>
</organism>
<dbReference type="PROSITE" id="PS51257">
    <property type="entry name" value="PROKAR_LIPOPROTEIN"/>
    <property type="match status" value="1"/>
</dbReference>
<evidence type="ECO:0000256" key="3">
    <source>
        <dbReference type="ARBA" id="ARBA00022670"/>
    </source>
</evidence>
<accession>A0A495PYS9</accession>
<evidence type="ECO:0000313" key="11">
    <source>
        <dbReference type="Proteomes" id="UP000276282"/>
    </source>
</evidence>
<keyword evidence="6" id="KW-0862">Zinc</keyword>
<evidence type="ECO:0000256" key="1">
    <source>
        <dbReference type="ARBA" id="ARBA00001947"/>
    </source>
</evidence>
<dbReference type="InterPro" id="IPR024079">
    <property type="entry name" value="MetalloPept_cat_dom_sf"/>
</dbReference>
<feature type="domain" description="Peptidase M13 C-terminal" evidence="8">
    <location>
        <begin position="485"/>
        <end position="687"/>
    </location>
</feature>
<name>A0A495PYS9_9FLAO</name>
<dbReference type="Gene3D" id="3.40.390.10">
    <property type="entry name" value="Collagenase (Catalytic Domain)"/>
    <property type="match status" value="1"/>
</dbReference>
<keyword evidence="4" id="KW-0479">Metal-binding</keyword>
<comment type="caution">
    <text evidence="10">The sequence shown here is derived from an EMBL/GenBank/DDBJ whole genome shotgun (WGS) entry which is preliminary data.</text>
</comment>
<keyword evidence="3" id="KW-0645">Protease</keyword>
<evidence type="ECO:0000256" key="6">
    <source>
        <dbReference type="ARBA" id="ARBA00022833"/>
    </source>
</evidence>
<dbReference type="AlphaFoldDB" id="A0A495PYS9"/>
<evidence type="ECO:0000259" key="9">
    <source>
        <dbReference type="Pfam" id="PF05649"/>
    </source>
</evidence>
<dbReference type="Proteomes" id="UP000276282">
    <property type="component" value="Unassembled WGS sequence"/>
</dbReference>
<dbReference type="PRINTS" id="PR00786">
    <property type="entry name" value="NEPRILYSIN"/>
</dbReference>
<evidence type="ECO:0000256" key="2">
    <source>
        <dbReference type="ARBA" id="ARBA00007357"/>
    </source>
</evidence>
<dbReference type="EMBL" id="RBLG01000001">
    <property type="protein sequence ID" value="RKS55791.1"/>
    <property type="molecule type" value="Genomic_DNA"/>
</dbReference>
<proteinExistence type="inferred from homology"/>
<keyword evidence="7" id="KW-0482">Metalloprotease</keyword>
<protein>
    <submittedName>
        <fullName evidence="10">Putative endopeptidase</fullName>
    </submittedName>
</protein>
<dbReference type="OrthoDB" id="9775677at2"/>
<dbReference type="Pfam" id="PF05649">
    <property type="entry name" value="Peptidase_M13_N"/>
    <property type="match status" value="1"/>
</dbReference>
<evidence type="ECO:0000256" key="7">
    <source>
        <dbReference type="ARBA" id="ARBA00023049"/>
    </source>
</evidence>
<dbReference type="GO" id="GO:0004222">
    <property type="term" value="F:metalloendopeptidase activity"/>
    <property type="evidence" value="ECO:0007669"/>
    <property type="project" value="InterPro"/>
</dbReference>
<evidence type="ECO:0000259" key="8">
    <source>
        <dbReference type="Pfam" id="PF01431"/>
    </source>
</evidence>
<dbReference type="InterPro" id="IPR008753">
    <property type="entry name" value="Peptidase_M13_N"/>
</dbReference>
<evidence type="ECO:0000256" key="5">
    <source>
        <dbReference type="ARBA" id="ARBA00022801"/>
    </source>
</evidence>
<dbReference type="Pfam" id="PF01431">
    <property type="entry name" value="Peptidase_M13"/>
    <property type="match status" value="1"/>
</dbReference>
<evidence type="ECO:0000313" key="10">
    <source>
        <dbReference type="EMBL" id="RKS55791.1"/>
    </source>
</evidence>
<dbReference type="RefSeq" id="WP_121344551.1">
    <property type="nucleotide sequence ID" value="NZ_RBLG01000001.1"/>
</dbReference>
<dbReference type="InterPro" id="IPR000718">
    <property type="entry name" value="Peptidase_M13"/>
</dbReference>
<sequence>MKKITNALILSALAATVVTGCKSDDKKMEVKEESHGINLAFMDTTMSPKEDFFRYVNGTWADSTEIPDEYTTWGSFNELRKNTDEAALSLLEKASNNKELDANSDQAKAVYLYQSIMDTVARNKNGVAPLTPYLEKIAAIQNKKDLQAFLTEMQQYGGAGFFSFGVRADAKDSNANAAYLYPAGLGLPDRDYYVEMDASTKETRENYKKHVTKMLQYLGDSEADATKSAETILAFETSLATPQMDKVDRRDARKSYNPMSVEQLQKRVSALDWKAYLDAIGASKVDTIIVAQPKYMDALQKTFAANKVADWKTYLRWNLLNDASSALSMEIEQTNWDFYSKTLQGAKEQRPLKERALQTVNGTLGEALGKLYVEENFPPEAKKKAQEMIANIIKSYEVRIDNLTWMSDSTKTKAKEKLASTTIKVGYPDEWKDYSALDITSTKDGKGSFFQNMLNAAKWNVKEDMAKLGTPVDKSEWFMAPQIVNAYYNPSYNEIVFPAAILQPPFYDYKADAAVNYGGIGAVIGHEISHGFDDSGSRFDAEGNLNNWWSDKDLESFEGLGGALAEQYSAIEVLDSVFINGKFTLGENIGDLGGVNAAYDGLQLHLKEHGNPGEIDGFTPEQRFFLSWATVWRTKMRDEALRNRIKTDPHSPGMYRAYVPLQNIDAFYEAFEITEGDKMYVKPENRVKIW</sequence>
<dbReference type="CDD" id="cd08662">
    <property type="entry name" value="M13"/>
    <property type="match status" value="1"/>
</dbReference>
<comment type="cofactor">
    <cofactor evidence="1">
        <name>Zn(2+)</name>
        <dbReference type="ChEBI" id="CHEBI:29105"/>
    </cofactor>
</comment>
<gene>
    <name evidence="10" type="ORF">BC962_0762</name>
</gene>
<dbReference type="GO" id="GO:0005886">
    <property type="term" value="C:plasma membrane"/>
    <property type="evidence" value="ECO:0007669"/>
    <property type="project" value="TreeGrafter"/>
</dbReference>
<reference evidence="10 11" key="1">
    <citation type="submission" date="2018-10" db="EMBL/GenBank/DDBJ databases">
        <title>Genomic Encyclopedia of Archaeal and Bacterial Type Strains, Phase II (KMG-II): from individual species to whole genera.</title>
        <authorList>
            <person name="Goeker M."/>
        </authorList>
    </citation>
    <scope>NUCLEOTIDE SEQUENCE [LARGE SCALE GENOMIC DNA]</scope>
    <source>
        <strain evidence="10 11">DSM 19839</strain>
    </source>
</reference>
<evidence type="ECO:0000256" key="4">
    <source>
        <dbReference type="ARBA" id="ARBA00022723"/>
    </source>
</evidence>
<dbReference type="PANTHER" id="PTHR11733">
    <property type="entry name" value="ZINC METALLOPROTEASE FAMILY M13 NEPRILYSIN-RELATED"/>
    <property type="match status" value="1"/>
</dbReference>
<keyword evidence="11" id="KW-1185">Reference proteome</keyword>
<dbReference type="PANTHER" id="PTHR11733:SF167">
    <property type="entry name" value="FI17812P1-RELATED"/>
    <property type="match status" value="1"/>
</dbReference>